<accession>A0A183LSD1</accession>
<protein>
    <submittedName>
        <fullName evidence="1">Uncharacterized protein</fullName>
    </submittedName>
</protein>
<evidence type="ECO:0000313" key="1">
    <source>
        <dbReference type="EMBL" id="VDO72605.1"/>
    </source>
</evidence>
<organism evidence="1 2">
    <name type="scientific">Schistosoma margrebowiei</name>
    <dbReference type="NCBI Taxonomy" id="48269"/>
    <lineage>
        <taxon>Eukaryota</taxon>
        <taxon>Metazoa</taxon>
        <taxon>Spiralia</taxon>
        <taxon>Lophotrochozoa</taxon>
        <taxon>Platyhelminthes</taxon>
        <taxon>Trematoda</taxon>
        <taxon>Digenea</taxon>
        <taxon>Strigeidida</taxon>
        <taxon>Schistosomatoidea</taxon>
        <taxon>Schistosomatidae</taxon>
        <taxon>Schistosoma</taxon>
    </lineage>
</organism>
<dbReference type="Proteomes" id="UP000277204">
    <property type="component" value="Unassembled WGS sequence"/>
</dbReference>
<name>A0A183LSD1_9TREM</name>
<gene>
    <name evidence="1" type="ORF">SMRZ_LOCUS6706</name>
</gene>
<sequence length="89" mass="10550">MRRYNLAILEMSETQWTQAGQQRLDKREMLLCSSHEEENATNIREVALILSKEARNVLVEWESHGYRIIKTSFKTKGELQRKEKRNEGN</sequence>
<dbReference type="EMBL" id="UZAI01002556">
    <property type="protein sequence ID" value="VDO72605.1"/>
    <property type="molecule type" value="Genomic_DNA"/>
</dbReference>
<evidence type="ECO:0000313" key="2">
    <source>
        <dbReference type="Proteomes" id="UP000277204"/>
    </source>
</evidence>
<dbReference type="AlphaFoldDB" id="A0A183LSD1"/>
<proteinExistence type="predicted"/>
<keyword evidence="2" id="KW-1185">Reference proteome</keyword>
<reference evidence="1 2" key="1">
    <citation type="submission" date="2018-11" db="EMBL/GenBank/DDBJ databases">
        <authorList>
            <consortium name="Pathogen Informatics"/>
        </authorList>
    </citation>
    <scope>NUCLEOTIDE SEQUENCE [LARGE SCALE GENOMIC DNA]</scope>
    <source>
        <strain evidence="1 2">Zambia</strain>
    </source>
</reference>